<keyword evidence="7 8" id="KW-0131">Cell cycle</keyword>
<gene>
    <name evidence="8" type="primary">ftsQ</name>
    <name evidence="11" type="ORF">KDA82_05110</name>
</gene>
<evidence type="ECO:0000256" key="6">
    <source>
        <dbReference type="ARBA" id="ARBA00023136"/>
    </source>
</evidence>
<dbReference type="GO" id="GO:0005886">
    <property type="term" value="C:plasma membrane"/>
    <property type="evidence" value="ECO:0007669"/>
    <property type="project" value="UniProtKB-SubCell"/>
</dbReference>
<evidence type="ECO:0000313" key="11">
    <source>
        <dbReference type="EMBL" id="MBR7672421.1"/>
    </source>
</evidence>
<feature type="region of interest" description="Disordered" evidence="9">
    <location>
        <begin position="1"/>
        <end position="39"/>
    </location>
</feature>
<dbReference type="Pfam" id="PF08478">
    <property type="entry name" value="POTRA_1"/>
    <property type="match status" value="1"/>
</dbReference>
<dbReference type="GO" id="GO:0032153">
    <property type="term" value="C:cell division site"/>
    <property type="evidence" value="ECO:0007669"/>
    <property type="project" value="UniProtKB-UniRule"/>
</dbReference>
<dbReference type="InterPro" id="IPR050487">
    <property type="entry name" value="FtsQ_DivIB"/>
</dbReference>
<dbReference type="InterPro" id="IPR034746">
    <property type="entry name" value="POTRA"/>
</dbReference>
<comment type="similarity">
    <text evidence="8">Belongs to the FtsQ/DivIB family. FtsQ subfamily.</text>
</comment>
<sequence length="285" mass="30929">MAGPTKTADRRQRRREGEGAPPARPPSEPGRAPSVQRAPRRLRLPGGRRLRLPGRRALVLLLVLALALSGFGVWALYGSGWLRVERVGVDGTRVLTERQVRAAADVPLGAPVISVDRSAVERRLEKHLPRIAEADVVRAWPHGIGLKVTERKPELALKKAGKYIEVDAEGVRFATVPKPPKGVPLLDMEVAKSPSLRHFGATRLRKEAVKVAAALPESVHRDTRVIRVRSYDAITFQLKGGRTVLWGSAERGEAKAKTLTALMKAAKEAEHFDVSVPSAPAASGS</sequence>
<dbReference type="Gene3D" id="3.10.20.310">
    <property type="entry name" value="membrane protein fhac"/>
    <property type="match status" value="1"/>
</dbReference>
<evidence type="ECO:0000256" key="8">
    <source>
        <dbReference type="HAMAP-Rule" id="MF_00911"/>
    </source>
</evidence>
<comment type="subcellular location">
    <subcellularLocation>
        <location evidence="8">Cell membrane</location>
        <topology evidence="8">Single-pass type II membrane protein</topology>
    </subcellularLocation>
    <subcellularLocation>
        <location evidence="1">Membrane</location>
    </subcellularLocation>
    <text evidence="8">Localizes to the division septum.</text>
</comment>
<accession>A0A8T4IK15</accession>
<keyword evidence="5 8" id="KW-1133">Transmembrane helix</keyword>
<dbReference type="InterPro" id="IPR013685">
    <property type="entry name" value="POTRA_FtsQ_type"/>
</dbReference>
<comment type="caution">
    <text evidence="11">The sequence shown here is derived from an EMBL/GenBank/DDBJ whole genome shotgun (WGS) entry which is preliminary data.</text>
</comment>
<name>A0A8T4IK15_9ACTN</name>
<keyword evidence="6 8" id="KW-0472">Membrane</keyword>
<keyword evidence="4 8" id="KW-0812">Transmembrane</keyword>
<dbReference type="PANTHER" id="PTHR37820:SF1">
    <property type="entry name" value="CELL DIVISION PROTEIN FTSQ"/>
    <property type="match status" value="1"/>
</dbReference>
<feature type="domain" description="POTRA" evidence="10">
    <location>
        <begin position="82"/>
        <end position="151"/>
    </location>
</feature>
<dbReference type="Pfam" id="PF03799">
    <property type="entry name" value="FtsQ_DivIB_C"/>
    <property type="match status" value="1"/>
</dbReference>
<evidence type="ECO:0000256" key="7">
    <source>
        <dbReference type="ARBA" id="ARBA00023306"/>
    </source>
</evidence>
<feature type="compositionally biased region" description="Basic and acidic residues" evidence="9">
    <location>
        <begin position="7"/>
        <end position="18"/>
    </location>
</feature>
<evidence type="ECO:0000256" key="5">
    <source>
        <dbReference type="ARBA" id="ARBA00022989"/>
    </source>
</evidence>
<dbReference type="Proteomes" id="UP000675554">
    <property type="component" value="Unassembled WGS sequence"/>
</dbReference>
<reference evidence="11" key="1">
    <citation type="submission" date="2021-04" db="EMBL/GenBank/DDBJ databases">
        <title>Sequencing of actinobacteria type strains.</title>
        <authorList>
            <person name="Nguyen G.-S."/>
            <person name="Wentzel A."/>
        </authorList>
    </citation>
    <scope>NUCLEOTIDE SEQUENCE</scope>
    <source>
        <strain evidence="11">DSM 42095</strain>
    </source>
</reference>
<dbReference type="GO" id="GO:0043093">
    <property type="term" value="P:FtsZ-dependent cytokinesis"/>
    <property type="evidence" value="ECO:0007669"/>
    <property type="project" value="UniProtKB-UniRule"/>
</dbReference>
<keyword evidence="2 8" id="KW-1003">Cell membrane</keyword>
<protein>
    <recommendedName>
        <fullName evidence="8">Cell division protein FtsQ</fullName>
    </recommendedName>
</protein>
<evidence type="ECO:0000256" key="3">
    <source>
        <dbReference type="ARBA" id="ARBA00022618"/>
    </source>
</evidence>
<evidence type="ECO:0000256" key="9">
    <source>
        <dbReference type="SAM" id="MobiDB-lite"/>
    </source>
</evidence>
<dbReference type="PROSITE" id="PS51779">
    <property type="entry name" value="POTRA"/>
    <property type="match status" value="1"/>
</dbReference>
<evidence type="ECO:0000256" key="1">
    <source>
        <dbReference type="ARBA" id="ARBA00004370"/>
    </source>
</evidence>
<keyword evidence="12" id="KW-1185">Reference proteome</keyword>
<dbReference type="InterPro" id="IPR026579">
    <property type="entry name" value="FtsQ"/>
</dbReference>
<dbReference type="HAMAP" id="MF_00911">
    <property type="entry name" value="FtsQ_subfam"/>
    <property type="match status" value="1"/>
</dbReference>
<feature type="transmembrane region" description="Helical" evidence="8">
    <location>
        <begin position="57"/>
        <end position="77"/>
    </location>
</feature>
<dbReference type="EMBL" id="JAGSMN010000099">
    <property type="protein sequence ID" value="MBR7672421.1"/>
    <property type="molecule type" value="Genomic_DNA"/>
</dbReference>
<evidence type="ECO:0000256" key="2">
    <source>
        <dbReference type="ARBA" id="ARBA00022475"/>
    </source>
</evidence>
<dbReference type="InterPro" id="IPR005548">
    <property type="entry name" value="Cell_div_FtsQ/DivIB_C"/>
</dbReference>
<dbReference type="GO" id="GO:0090529">
    <property type="term" value="P:cell septum assembly"/>
    <property type="evidence" value="ECO:0007669"/>
    <property type="project" value="InterPro"/>
</dbReference>
<evidence type="ECO:0000259" key="10">
    <source>
        <dbReference type="PROSITE" id="PS51779"/>
    </source>
</evidence>
<proteinExistence type="inferred from homology"/>
<evidence type="ECO:0000313" key="12">
    <source>
        <dbReference type="Proteomes" id="UP000675554"/>
    </source>
</evidence>
<keyword evidence="3 8" id="KW-0132">Cell division</keyword>
<organism evidence="11 12">
    <name type="scientific">Streptomyces daliensis</name>
    <dbReference type="NCBI Taxonomy" id="299421"/>
    <lineage>
        <taxon>Bacteria</taxon>
        <taxon>Bacillati</taxon>
        <taxon>Actinomycetota</taxon>
        <taxon>Actinomycetes</taxon>
        <taxon>Kitasatosporales</taxon>
        <taxon>Streptomycetaceae</taxon>
        <taxon>Streptomyces</taxon>
    </lineage>
</organism>
<comment type="function">
    <text evidence="8">Essential cell division protein.</text>
</comment>
<evidence type="ECO:0000256" key="4">
    <source>
        <dbReference type="ARBA" id="ARBA00022692"/>
    </source>
</evidence>
<dbReference type="AlphaFoldDB" id="A0A8T4IK15"/>
<dbReference type="PANTHER" id="PTHR37820">
    <property type="entry name" value="CELL DIVISION PROTEIN DIVIB"/>
    <property type="match status" value="1"/>
</dbReference>